<dbReference type="AlphaFoldDB" id="A0A7X2T0V4"/>
<organism evidence="1 2">
    <name type="scientific">Inconstantimicrobium porci</name>
    <dbReference type="NCBI Taxonomy" id="2652291"/>
    <lineage>
        <taxon>Bacteria</taxon>
        <taxon>Bacillati</taxon>
        <taxon>Bacillota</taxon>
        <taxon>Clostridia</taxon>
        <taxon>Eubacteriales</taxon>
        <taxon>Clostridiaceae</taxon>
        <taxon>Inconstantimicrobium</taxon>
    </lineage>
</organism>
<dbReference type="EMBL" id="VULX01000006">
    <property type="protein sequence ID" value="MSR91021.1"/>
    <property type="molecule type" value="Genomic_DNA"/>
</dbReference>
<keyword evidence="2" id="KW-1185">Reference proteome</keyword>
<name>A0A7X2T0V4_9CLOT</name>
<evidence type="ECO:0000313" key="2">
    <source>
        <dbReference type="Proteomes" id="UP000460287"/>
    </source>
</evidence>
<proteinExistence type="predicted"/>
<sequence>MEENLQNIPINSYHGDDFHFTTLKQMTDAINGCLYCYNIKDFVRMTIINNDSKEKIGTVEMFNRGQAECYGVHGVLRIDIRSSFEKENIISSILDIVDNNFYELFNVDFIMTKAVNDANERIKALTKSGYKKAVKFELEDYYYKKCTNIR</sequence>
<dbReference type="GO" id="GO:0016740">
    <property type="term" value="F:transferase activity"/>
    <property type="evidence" value="ECO:0007669"/>
    <property type="project" value="UniProtKB-KW"/>
</dbReference>
<accession>A0A7X2T0V4</accession>
<dbReference type="Proteomes" id="UP000460287">
    <property type="component" value="Unassembled WGS sequence"/>
</dbReference>
<dbReference type="RefSeq" id="WP_154530901.1">
    <property type="nucleotide sequence ID" value="NZ_VULX01000006.1"/>
</dbReference>
<reference evidence="1 2" key="1">
    <citation type="submission" date="2019-08" db="EMBL/GenBank/DDBJ databases">
        <title>In-depth cultivation of the pig gut microbiome towards novel bacterial diversity and tailored functional studies.</title>
        <authorList>
            <person name="Wylensek D."/>
            <person name="Hitch T.C.A."/>
            <person name="Clavel T."/>
        </authorList>
    </citation>
    <scope>NUCLEOTIDE SEQUENCE [LARGE SCALE GENOMIC DNA]</scope>
    <source>
        <strain evidence="1 2">WCA-383-APC-5B</strain>
    </source>
</reference>
<keyword evidence="1" id="KW-0808">Transferase</keyword>
<protein>
    <submittedName>
        <fullName evidence="1">N-acetyltransferase</fullName>
    </submittedName>
</protein>
<gene>
    <name evidence="1" type="ORF">FYJ33_06270</name>
</gene>
<evidence type="ECO:0000313" key="1">
    <source>
        <dbReference type="EMBL" id="MSR91021.1"/>
    </source>
</evidence>
<comment type="caution">
    <text evidence="1">The sequence shown here is derived from an EMBL/GenBank/DDBJ whole genome shotgun (WGS) entry which is preliminary data.</text>
</comment>